<evidence type="ECO:0000313" key="1">
    <source>
        <dbReference type="EMBL" id="RMX57729.1"/>
    </source>
</evidence>
<dbReference type="EMBL" id="RCHS01000623">
    <property type="protein sequence ID" value="RMX57729.1"/>
    <property type="molecule type" value="Genomic_DNA"/>
</dbReference>
<comment type="caution">
    <text evidence="1">The sequence shown here is derived from an EMBL/GenBank/DDBJ whole genome shotgun (WGS) entry which is preliminary data.</text>
</comment>
<proteinExistence type="predicted"/>
<gene>
    <name evidence="1" type="ORF">pdam_00004992</name>
</gene>
<sequence length="127" mass="15005">MDYSRAKSPNIGNVLNARRLARRKLQRSAIREREKQEIEKKNPLFSRCLSNLHPRRLNETKKYNHIQLVAHCESIYIVINMEYHRNYKRSKKATGILKKRLVPVPAPTPEIVVKKELESLRVLPCNY</sequence>
<dbReference type="AlphaFoldDB" id="A0A3M6UVV5"/>
<name>A0A3M6UVV5_POCDA</name>
<evidence type="ECO:0000313" key="2">
    <source>
        <dbReference type="Proteomes" id="UP000275408"/>
    </source>
</evidence>
<reference evidence="1 2" key="1">
    <citation type="journal article" date="2018" name="Sci. Rep.">
        <title>Comparative analysis of the Pocillopora damicornis genome highlights role of immune system in coral evolution.</title>
        <authorList>
            <person name="Cunning R."/>
            <person name="Bay R.A."/>
            <person name="Gillette P."/>
            <person name="Baker A.C."/>
            <person name="Traylor-Knowles N."/>
        </authorList>
    </citation>
    <scope>NUCLEOTIDE SEQUENCE [LARGE SCALE GENOMIC DNA]</scope>
    <source>
        <strain evidence="1">RSMAS</strain>
        <tissue evidence="1">Whole animal</tissue>
    </source>
</reference>
<organism evidence="1 2">
    <name type="scientific">Pocillopora damicornis</name>
    <name type="common">Cauliflower coral</name>
    <name type="synonym">Millepora damicornis</name>
    <dbReference type="NCBI Taxonomy" id="46731"/>
    <lineage>
        <taxon>Eukaryota</taxon>
        <taxon>Metazoa</taxon>
        <taxon>Cnidaria</taxon>
        <taxon>Anthozoa</taxon>
        <taxon>Hexacorallia</taxon>
        <taxon>Scleractinia</taxon>
        <taxon>Astrocoeniina</taxon>
        <taxon>Pocilloporidae</taxon>
        <taxon>Pocillopora</taxon>
    </lineage>
</organism>
<dbReference type="Proteomes" id="UP000275408">
    <property type="component" value="Unassembled WGS sequence"/>
</dbReference>
<accession>A0A3M6UVV5</accession>
<protein>
    <submittedName>
        <fullName evidence="1">Uncharacterized protein</fullName>
    </submittedName>
</protein>
<keyword evidence="2" id="KW-1185">Reference proteome</keyword>